<evidence type="ECO:0000313" key="2">
    <source>
        <dbReference type="Proteomes" id="UP001428341"/>
    </source>
</evidence>
<gene>
    <name evidence="1" type="ORF">WN944_014412</name>
</gene>
<protein>
    <submittedName>
        <fullName evidence="1">Uncharacterized protein</fullName>
    </submittedName>
</protein>
<dbReference type="Proteomes" id="UP001428341">
    <property type="component" value="Unassembled WGS sequence"/>
</dbReference>
<evidence type="ECO:0000313" key="1">
    <source>
        <dbReference type="EMBL" id="KAK9199224.1"/>
    </source>
</evidence>
<organism evidence="1 2">
    <name type="scientific">Citrus x changshan-huyou</name>
    <dbReference type="NCBI Taxonomy" id="2935761"/>
    <lineage>
        <taxon>Eukaryota</taxon>
        <taxon>Viridiplantae</taxon>
        <taxon>Streptophyta</taxon>
        <taxon>Embryophyta</taxon>
        <taxon>Tracheophyta</taxon>
        <taxon>Spermatophyta</taxon>
        <taxon>Magnoliopsida</taxon>
        <taxon>eudicotyledons</taxon>
        <taxon>Gunneridae</taxon>
        <taxon>Pentapetalae</taxon>
        <taxon>rosids</taxon>
        <taxon>malvids</taxon>
        <taxon>Sapindales</taxon>
        <taxon>Rutaceae</taxon>
        <taxon>Aurantioideae</taxon>
        <taxon>Citrus</taxon>
    </lineage>
</organism>
<proteinExistence type="predicted"/>
<accession>A0AAP0M5R6</accession>
<keyword evidence="2" id="KW-1185">Reference proteome</keyword>
<dbReference type="AlphaFoldDB" id="A0AAP0M5R6"/>
<dbReference type="EMBL" id="JBCGBO010000005">
    <property type="protein sequence ID" value="KAK9199224.1"/>
    <property type="molecule type" value="Genomic_DNA"/>
</dbReference>
<name>A0AAP0M5R6_9ROSI</name>
<sequence>MHFSLDLSFLITCISLNIHQTPSHSPSRTHRESWVFLRQQDNDNNNNPDDEAAAAPRVEEVDEFTHDVEGNSMQNGTRH</sequence>
<reference evidence="1 2" key="1">
    <citation type="submission" date="2024-05" db="EMBL/GenBank/DDBJ databases">
        <title>Haplotype-resolved chromosome-level genome assembly of Huyou (Citrus changshanensis).</title>
        <authorList>
            <person name="Miao C."/>
            <person name="Chen W."/>
            <person name="Wu Y."/>
            <person name="Wang L."/>
            <person name="Zhao S."/>
            <person name="Grierson D."/>
            <person name="Xu C."/>
            <person name="Chen K."/>
        </authorList>
    </citation>
    <scope>NUCLEOTIDE SEQUENCE [LARGE SCALE GENOMIC DNA]</scope>
    <source>
        <strain evidence="1">01-14</strain>
        <tissue evidence="1">Leaf</tissue>
    </source>
</reference>
<comment type="caution">
    <text evidence="1">The sequence shown here is derived from an EMBL/GenBank/DDBJ whole genome shotgun (WGS) entry which is preliminary data.</text>
</comment>